<keyword evidence="3" id="KW-1133">Transmembrane helix</keyword>
<dbReference type="InterPro" id="IPR037845">
    <property type="entry name" value="GRAMDC4_PH-GRAM"/>
</dbReference>
<protein>
    <submittedName>
        <fullName evidence="5">GRAM domain-containing protein 4</fullName>
    </submittedName>
</protein>
<evidence type="ECO:0000256" key="3">
    <source>
        <dbReference type="SAM" id="Phobius"/>
    </source>
</evidence>
<keyword evidence="3" id="KW-0472">Membrane</keyword>
<name>A0AAV9R088_9TELE</name>
<dbReference type="InterPro" id="IPR037847">
    <property type="entry name" value="GRAMDC4"/>
</dbReference>
<reference evidence="5 6" key="1">
    <citation type="submission" date="2021-06" db="EMBL/GenBank/DDBJ databases">
        <authorList>
            <person name="Palmer J.M."/>
        </authorList>
    </citation>
    <scope>NUCLEOTIDE SEQUENCE [LARGE SCALE GENOMIC DNA]</scope>
    <source>
        <strain evidence="5 6">MEX-2019</strain>
        <tissue evidence="5">Muscle</tissue>
    </source>
</reference>
<evidence type="ECO:0000313" key="6">
    <source>
        <dbReference type="Proteomes" id="UP001311232"/>
    </source>
</evidence>
<gene>
    <name evidence="5" type="primary">GRAMD4</name>
    <name evidence="5" type="ORF">CRENBAI_008992</name>
</gene>
<sequence>MLETDLQDFCSFLEEELRKLREETNVDSLRQELERERSKRLDLEQKMNEVLRTRLEDSPPQPPRKQQSPSNNGTERGARPVTNFLRNLSALSNWHSVYTSAIAFIIYMNAAWHGWAIPMFLFLAILRLSLNYLIARGWRIQWSIVPEVSEPMEPPKEDLTVSEKFQLVLDVAQKAQMADVLEKIKNLFMWVQPDITRKLYICLWVAFIFSCVLPYKLMGFMMGVYAGIKFFIIDFMFKSCPKLRDKYDTPHIVWNSLPTDPQLKERTNPTVSRRVQPVVSRSSLATVPSGMSREDDTGRSHSTKKGPFHEIFNLSESERPLAVCENGWRCCLINRDRKMPTDYIRNGVLYVTENYLCFESSSSKSSSSKKNKVIKLVDITDIQKYKVLSVLPGSGMGISIATPSTQKPLVFGAMIHRDEAFETIYTQYIKIMTTSKPLASAEL</sequence>
<dbReference type="Proteomes" id="UP001311232">
    <property type="component" value="Unassembled WGS sequence"/>
</dbReference>
<dbReference type="EMBL" id="JAHHUM010002611">
    <property type="protein sequence ID" value="KAK5602553.1"/>
    <property type="molecule type" value="Genomic_DNA"/>
</dbReference>
<dbReference type="SMART" id="SM00568">
    <property type="entry name" value="GRAM"/>
    <property type="match status" value="1"/>
</dbReference>
<dbReference type="InterPro" id="IPR004182">
    <property type="entry name" value="GRAM"/>
</dbReference>
<feature type="region of interest" description="Disordered" evidence="2">
    <location>
        <begin position="281"/>
        <end position="305"/>
    </location>
</feature>
<keyword evidence="6" id="KW-1185">Reference proteome</keyword>
<feature type="transmembrane region" description="Helical" evidence="3">
    <location>
        <begin position="199"/>
        <end position="215"/>
    </location>
</feature>
<feature type="coiled-coil region" evidence="1">
    <location>
        <begin position="3"/>
        <end position="53"/>
    </location>
</feature>
<dbReference type="GO" id="GO:0006915">
    <property type="term" value="P:apoptotic process"/>
    <property type="evidence" value="ECO:0007669"/>
    <property type="project" value="InterPro"/>
</dbReference>
<dbReference type="GO" id="GO:0034164">
    <property type="term" value="P:negative regulation of toll-like receptor 9 signaling pathway"/>
    <property type="evidence" value="ECO:0007669"/>
    <property type="project" value="TreeGrafter"/>
</dbReference>
<comment type="caution">
    <text evidence="5">The sequence shown here is derived from an EMBL/GenBank/DDBJ whole genome shotgun (WGS) entry which is preliminary data.</text>
</comment>
<dbReference type="InterPro" id="IPR011993">
    <property type="entry name" value="PH-like_dom_sf"/>
</dbReference>
<keyword evidence="1" id="KW-0175">Coiled coil</keyword>
<dbReference type="AlphaFoldDB" id="A0AAV9R088"/>
<feature type="domain" description="GRAM" evidence="4">
    <location>
        <begin position="306"/>
        <end position="386"/>
    </location>
</feature>
<feature type="transmembrane region" description="Helical" evidence="3">
    <location>
        <begin position="114"/>
        <end position="134"/>
    </location>
</feature>
<proteinExistence type="predicted"/>
<feature type="region of interest" description="Disordered" evidence="2">
    <location>
        <begin position="53"/>
        <end position="79"/>
    </location>
</feature>
<dbReference type="Pfam" id="PF02893">
    <property type="entry name" value="GRAM"/>
    <property type="match status" value="1"/>
</dbReference>
<evidence type="ECO:0000256" key="1">
    <source>
        <dbReference type="SAM" id="Coils"/>
    </source>
</evidence>
<dbReference type="Gene3D" id="2.30.29.30">
    <property type="entry name" value="Pleckstrin-homology domain (PH domain)/Phosphotyrosine-binding domain (PTB)"/>
    <property type="match status" value="1"/>
</dbReference>
<keyword evidence="3" id="KW-0812">Transmembrane</keyword>
<dbReference type="PANTHER" id="PTHR37402">
    <property type="entry name" value="GRAM DOMAIN-CONTAINING PROTEIN 4"/>
    <property type="match status" value="1"/>
</dbReference>
<evidence type="ECO:0000313" key="5">
    <source>
        <dbReference type="EMBL" id="KAK5602553.1"/>
    </source>
</evidence>
<organism evidence="5 6">
    <name type="scientific">Crenichthys baileyi</name>
    <name type="common">White River springfish</name>
    <dbReference type="NCBI Taxonomy" id="28760"/>
    <lineage>
        <taxon>Eukaryota</taxon>
        <taxon>Metazoa</taxon>
        <taxon>Chordata</taxon>
        <taxon>Craniata</taxon>
        <taxon>Vertebrata</taxon>
        <taxon>Euteleostomi</taxon>
        <taxon>Actinopterygii</taxon>
        <taxon>Neopterygii</taxon>
        <taxon>Teleostei</taxon>
        <taxon>Neoteleostei</taxon>
        <taxon>Acanthomorphata</taxon>
        <taxon>Ovalentaria</taxon>
        <taxon>Atherinomorphae</taxon>
        <taxon>Cyprinodontiformes</taxon>
        <taxon>Goodeidae</taxon>
        <taxon>Crenichthys</taxon>
    </lineage>
</organism>
<dbReference type="CDD" id="cd13221">
    <property type="entry name" value="PH-GRAM_GRAMDC4"/>
    <property type="match status" value="1"/>
</dbReference>
<evidence type="ECO:0000259" key="4">
    <source>
        <dbReference type="SMART" id="SM00568"/>
    </source>
</evidence>
<evidence type="ECO:0000256" key="2">
    <source>
        <dbReference type="SAM" id="MobiDB-lite"/>
    </source>
</evidence>
<accession>A0AAV9R088</accession>
<dbReference type="PANTHER" id="PTHR37402:SF1">
    <property type="entry name" value="GRAM DOMAIN-CONTAINING PROTEIN 4"/>
    <property type="match status" value="1"/>
</dbReference>